<sequence length="116" mass="13311">MDDDQTIEEILDTIGDTEARRVLAAVSRDSLSAKELGEELDLSLPTVYRRLEILQEHDLVTSRTLVAENGNHYKVFECNFNSTVISLDDDEYNVRIYREDNLPDRFSDLWDDLSGA</sequence>
<evidence type="ECO:0000313" key="2">
    <source>
        <dbReference type="Proteomes" id="UP001596201"/>
    </source>
</evidence>
<name>A0ABD5RE35_9EURY</name>
<dbReference type="EMBL" id="JBHSKX010000002">
    <property type="protein sequence ID" value="MFC5368300.1"/>
    <property type="molecule type" value="Genomic_DNA"/>
</dbReference>
<dbReference type="CDD" id="cd00090">
    <property type="entry name" value="HTH_ARSR"/>
    <property type="match status" value="1"/>
</dbReference>
<gene>
    <name evidence="1" type="ORF">ACFPJ5_15330</name>
</gene>
<dbReference type="InterPro" id="IPR036388">
    <property type="entry name" value="WH-like_DNA-bd_sf"/>
</dbReference>
<dbReference type="SUPFAM" id="SSF46785">
    <property type="entry name" value="Winged helix' DNA-binding domain"/>
    <property type="match status" value="1"/>
</dbReference>
<dbReference type="RefSeq" id="WP_227230570.1">
    <property type="nucleotide sequence ID" value="NZ_JAJCVJ010000002.1"/>
</dbReference>
<dbReference type="Pfam" id="PF12840">
    <property type="entry name" value="HTH_20"/>
    <property type="match status" value="1"/>
</dbReference>
<comment type="caution">
    <text evidence="1">The sequence shown here is derived from an EMBL/GenBank/DDBJ whole genome shotgun (WGS) entry which is preliminary data.</text>
</comment>
<protein>
    <submittedName>
        <fullName evidence="1">Winged helix-turn-helix domain-containing protein</fullName>
    </submittedName>
</protein>
<dbReference type="AlphaFoldDB" id="A0ABD5RE35"/>
<dbReference type="Gene3D" id="1.10.10.10">
    <property type="entry name" value="Winged helix-like DNA-binding domain superfamily/Winged helix DNA-binding domain"/>
    <property type="match status" value="1"/>
</dbReference>
<dbReference type="InterPro" id="IPR011991">
    <property type="entry name" value="ArsR-like_HTH"/>
</dbReference>
<accession>A0ABD5RE35</accession>
<organism evidence="1 2">
    <name type="scientific">Salinirubrum litoreum</name>
    <dbReference type="NCBI Taxonomy" id="1126234"/>
    <lineage>
        <taxon>Archaea</taxon>
        <taxon>Methanobacteriati</taxon>
        <taxon>Methanobacteriota</taxon>
        <taxon>Stenosarchaea group</taxon>
        <taxon>Halobacteria</taxon>
        <taxon>Halobacteriales</taxon>
        <taxon>Haloferacaceae</taxon>
        <taxon>Salinirubrum</taxon>
    </lineage>
</organism>
<dbReference type="InterPro" id="IPR036390">
    <property type="entry name" value="WH_DNA-bd_sf"/>
</dbReference>
<reference evidence="1 2" key="1">
    <citation type="journal article" date="2019" name="Int. J. Syst. Evol. Microbiol.">
        <title>The Global Catalogue of Microorganisms (GCM) 10K type strain sequencing project: providing services to taxonomists for standard genome sequencing and annotation.</title>
        <authorList>
            <consortium name="The Broad Institute Genomics Platform"/>
            <consortium name="The Broad Institute Genome Sequencing Center for Infectious Disease"/>
            <person name="Wu L."/>
            <person name="Ma J."/>
        </authorList>
    </citation>
    <scope>NUCLEOTIDE SEQUENCE [LARGE SCALE GENOMIC DNA]</scope>
    <source>
        <strain evidence="1 2">CGMCC 1.12237</strain>
    </source>
</reference>
<keyword evidence="2" id="KW-1185">Reference proteome</keyword>
<dbReference type="Proteomes" id="UP001596201">
    <property type="component" value="Unassembled WGS sequence"/>
</dbReference>
<evidence type="ECO:0000313" key="1">
    <source>
        <dbReference type="EMBL" id="MFC5368300.1"/>
    </source>
</evidence>
<proteinExistence type="predicted"/>